<dbReference type="PROSITE" id="PS00840">
    <property type="entry name" value="SUMT_2"/>
    <property type="match status" value="1"/>
</dbReference>
<evidence type="ECO:0000256" key="7">
    <source>
        <dbReference type="ARBA" id="ARBA00025705"/>
    </source>
</evidence>
<evidence type="ECO:0000313" key="10">
    <source>
        <dbReference type="EMBL" id="QMW22815.1"/>
    </source>
</evidence>
<evidence type="ECO:0000256" key="1">
    <source>
        <dbReference type="ARBA" id="ARBA00005879"/>
    </source>
</evidence>
<dbReference type="SUPFAM" id="SSF53790">
    <property type="entry name" value="Tetrapyrrole methylase"/>
    <property type="match status" value="1"/>
</dbReference>
<keyword evidence="3 8" id="KW-0489">Methyltransferase</keyword>
<feature type="domain" description="Tetrapyrrole methylase" evidence="9">
    <location>
        <begin position="10"/>
        <end position="217"/>
    </location>
</feature>
<dbReference type="Proteomes" id="UP000515292">
    <property type="component" value="Chromosome"/>
</dbReference>
<dbReference type="FunFam" id="3.40.1010.10:FF:000001">
    <property type="entry name" value="Siroheme synthase"/>
    <property type="match status" value="1"/>
</dbReference>
<dbReference type="Pfam" id="PF00590">
    <property type="entry name" value="TP_methylase"/>
    <property type="match status" value="1"/>
</dbReference>
<comment type="similarity">
    <text evidence="1 8">Belongs to the precorrin methyltransferase family.</text>
</comment>
<evidence type="ECO:0000313" key="11">
    <source>
        <dbReference type="Proteomes" id="UP000515292"/>
    </source>
</evidence>
<gene>
    <name evidence="10" type="primary">cobA</name>
    <name evidence="10" type="ORF">H3309_16190</name>
</gene>
<dbReference type="NCBIfam" id="NF004790">
    <property type="entry name" value="PRK06136.1"/>
    <property type="match status" value="1"/>
</dbReference>
<dbReference type="InterPro" id="IPR014777">
    <property type="entry name" value="4pyrrole_Mease_sub1"/>
</dbReference>
<dbReference type="InterPro" id="IPR003043">
    <property type="entry name" value="Uropor_MeTrfase_CS"/>
</dbReference>
<protein>
    <recommendedName>
        <fullName evidence="2">uroporphyrinogen-III C-methyltransferase</fullName>
        <ecNumber evidence="2">2.1.1.107</ecNumber>
    </recommendedName>
</protein>
<dbReference type="AlphaFoldDB" id="A0A7G5IHH3"/>
<evidence type="ECO:0000256" key="6">
    <source>
        <dbReference type="ARBA" id="ARBA00023244"/>
    </source>
</evidence>
<dbReference type="GO" id="GO:0019354">
    <property type="term" value="P:siroheme biosynthetic process"/>
    <property type="evidence" value="ECO:0007669"/>
    <property type="project" value="UniProtKB-UniPathway"/>
</dbReference>
<dbReference type="InterPro" id="IPR050161">
    <property type="entry name" value="Siro_Cobalamin_biosynth"/>
</dbReference>
<dbReference type="EMBL" id="CP059851">
    <property type="protein sequence ID" value="QMW22815.1"/>
    <property type="molecule type" value="Genomic_DNA"/>
</dbReference>
<dbReference type="Gene3D" id="3.30.950.10">
    <property type="entry name" value="Methyltransferase, Cobalt-precorrin-4 Transmethylase, Domain 2"/>
    <property type="match status" value="1"/>
</dbReference>
<evidence type="ECO:0000256" key="5">
    <source>
        <dbReference type="ARBA" id="ARBA00022691"/>
    </source>
</evidence>
<proteinExistence type="inferred from homology"/>
<dbReference type="Gene3D" id="3.40.1010.10">
    <property type="entry name" value="Cobalt-precorrin-4 Transmethylase, Domain 1"/>
    <property type="match status" value="1"/>
</dbReference>
<dbReference type="PANTHER" id="PTHR45790">
    <property type="entry name" value="SIROHEME SYNTHASE-RELATED"/>
    <property type="match status" value="1"/>
</dbReference>
<dbReference type="InterPro" id="IPR035996">
    <property type="entry name" value="4pyrrol_Methylase_sf"/>
</dbReference>
<reference evidence="10 11" key="1">
    <citation type="submission" date="2020-07" db="EMBL/GenBank/DDBJ databases">
        <title>Complete genome sequence for Sandaracinobacter sp. M6.</title>
        <authorList>
            <person name="Tang Y."/>
            <person name="Liu Q."/>
            <person name="Guo Z."/>
            <person name="Lei P."/>
            <person name="Huang B."/>
        </authorList>
    </citation>
    <scope>NUCLEOTIDE SEQUENCE [LARGE SCALE GENOMIC DNA]</scope>
    <source>
        <strain evidence="10 11">M6</strain>
    </source>
</reference>
<dbReference type="GO" id="GO:0004851">
    <property type="term" value="F:uroporphyrin-III C-methyltransferase activity"/>
    <property type="evidence" value="ECO:0007669"/>
    <property type="project" value="UniProtKB-EC"/>
</dbReference>
<comment type="pathway">
    <text evidence="7">Porphyrin-containing compound metabolism; siroheme biosynthesis; precorrin-2 from uroporphyrinogen III: step 1/1.</text>
</comment>
<evidence type="ECO:0000256" key="8">
    <source>
        <dbReference type="RuleBase" id="RU003960"/>
    </source>
</evidence>
<keyword evidence="4 8" id="KW-0808">Transferase</keyword>
<dbReference type="InterPro" id="IPR000878">
    <property type="entry name" value="4pyrrol_Mease"/>
</dbReference>
<keyword evidence="5" id="KW-0949">S-adenosyl-L-methionine</keyword>
<dbReference type="CDD" id="cd11642">
    <property type="entry name" value="SUMT"/>
    <property type="match status" value="1"/>
</dbReference>
<dbReference type="KEGG" id="sand:H3309_16190"/>
<evidence type="ECO:0000259" key="9">
    <source>
        <dbReference type="Pfam" id="PF00590"/>
    </source>
</evidence>
<dbReference type="PANTHER" id="PTHR45790:SF3">
    <property type="entry name" value="S-ADENOSYL-L-METHIONINE-DEPENDENT UROPORPHYRINOGEN III METHYLTRANSFERASE, CHLOROPLASTIC"/>
    <property type="match status" value="1"/>
</dbReference>
<dbReference type="InterPro" id="IPR006366">
    <property type="entry name" value="CobA/CysG_C"/>
</dbReference>
<dbReference type="InterPro" id="IPR014776">
    <property type="entry name" value="4pyrrole_Mease_sub2"/>
</dbReference>
<dbReference type="UniPathway" id="UPA00262">
    <property type="reaction ID" value="UER00211"/>
</dbReference>
<evidence type="ECO:0000256" key="4">
    <source>
        <dbReference type="ARBA" id="ARBA00022679"/>
    </source>
</evidence>
<keyword evidence="6" id="KW-0627">Porphyrin biosynthesis</keyword>
<dbReference type="GO" id="GO:0032259">
    <property type="term" value="P:methylation"/>
    <property type="evidence" value="ECO:0007669"/>
    <property type="project" value="UniProtKB-KW"/>
</dbReference>
<dbReference type="PROSITE" id="PS00839">
    <property type="entry name" value="SUMT_1"/>
    <property type="match status" value="1"/>
</dbReference>
<evidence type="ECO:0000256" key="2">
    <source>
        <dbReference type="ARBA" id="ARBA00012162"/>
    </source>
</evidence>
<name>A0A7G5IHH3_9SPHN</name>
<accession>A0A7G5IHH3</accession>
<keyword evidence="11" id="KW-1185">Reference proteome</keyword>
<dbReference type="RefSeq" id="WP_182296069.1">
    <property type="nucleotide sequence ID" value="NZ_CP059851.1"/>
</dbReference>
<sequence>MTKLSPGRAILVGAGPGDPDLLTVRAVRALAAADVVVHDGLVDPRVLALAPPAAARISVAKSRARHTLPQEAINALIVGHVRLGETVVRLKGGDPFIFGRGGEEVEALRDAGLPVEIIPGVSAALGCAAEAQLPLTHRDHSSVVSFVAGVCQGLAEQNWIGLAGPGRTLVVYMGVASATMIAEKLMGDGLSPETPVAVLERGTLPGSRALRTLLADLGSMVAREGVQSPAILVIGEVVRLAEAEDKLPLLAVQAMERYGA</sequence>
<evidence type="ECO:0000256" key="3">
    <source>
        <dbReference type="ARBA" id="ARBA00022603"/>
    </source>
</evidence>
<dbReference type="NCBIfam" id="TIGR01469">
    <property type="entry name" value="cobA_cysG_Cterm"/>
    <property type="match status" value="1"/>
</dbReference>
<dbReference type="EC" id="2.1.1.107" evidence="2"/>
<organism evidence="10 11">
    <name type="scientific">Sandaracinobacteroides saxicola</name>
    <dbReference type="NCBI Taxonomy" id="2759707"/>
    <lineage>
        <taxon>Bacteria</taxon>
        <taxon>Pseudomonadati</taxon>
        <taxon>Pseudomonadota</taxon>
        <taxon>Alphaproteobacteria</taxon>
        <taxon>Sphingomonadales</taxon>
        <taxon>Sphingosinicellaceae</taxon>
        <taxon>Sandaracinobacteroides</taxon>
    </lineage>
</organism>